<comment type="caution">
    <text evidence="6">The sequence shown here is derived from an EMBL/GenBank/DDBJ whole genome shotgun (WGS) entry which is preliminary data.</text>
</comment>
<dbReference type="Gene3D" id="3.30.160.390">
    <property type="entry name" value="Integrase, DNA-binding domain"/>
    <property type="match status" value="1"/>
</dbReference>
<gene>
    <name evidence="6" type="ORF">AB204_19860</name>
</gene>
<dbReference type="SUPFAM" id="SSF56349">
    <property type="entry name" value="DNA breaking-rejoining enzymes"/>
    <property type="match status" value="1"/>
</dbReference>
<dbReference type="Gene3D" id="1.10.443.10">
    <property type="entry name" value="Intergrase catalytic core"/>
    <property type="match status" value="1"/>
</dbReference>
<dbReference type="GO" id="GO:0015074">
    <property type="term" value="P:DNA integration"/>
    <property type="evidence" value="ECO:0007669"/>
    <property type="project" value="UniProtKB-KW"/>
</dbReference>
<sequence length="410" mass="48167">MAVNKLSDKKLKSLYGKPVEKQQTIADGNGLSIRVSKQGTISFVFFYRLYGRESAPIWLTLGKYPDLSLKAARERRDECRVWLAEGKDPRIQIKITKEDSLKPVTVKEAIEYWINNYAINKRKAVDHIRGCFFKHIYSEIGHIPLKECTLSMWIRCFDKIKRKAPVQAGALLKISQQALKFCRVRKYAINHEIDDLDIGDVGEKANRRDRVLTNDELREVWRHVNKEYDNHIMSHENRIILRFLIVFGCRLSEIRLSKWSEWDFLNNIWRVPPEHSKNGREIIRPIPSNFKNWLLLLNKATKNREYVIGFDMKQCTASVTIAKIWKRLNHKEKWTAHDIRRVFATSLSDNGFEHNVVEQLLGHSLNGVAGIYNRSQYIEQKRNALYWWVNYLDSFIEEGEIIKNDTHINA</sequence>
<dbReference type="OrthoDB" id="5589990at2"/>
<dbReference type="AlphaFoldDB" id="A0A0J5FN74"/>
<dbReference type="InterPro" id="IPR050808">
    <property type="entry name" value="Phage_Integrase"/>
</dbReference>
<dbReference type="InterPro" id="IPR002104">
    <property type="entry name" value="Integrase_catalytic"/>
</dbReference>
<dbReference type="Proteomes" id="UP000036277">
    <property type="component" value="Unassembled WGS sequence"/>
</dbReference>
<proteinExistence type="inferred from homology"/>
<dbReference type="InterPro" id="IPR025166">
    <property type="entry name" value="Integrase_DNA_bind_dom"/>
</dbReference>
<evidence type="ECO:0000256" key="2">
    <source>
        <dbReference type="ARBA" id="ARBA00022908"/>
    </source>
</evidence>
<comment type="similarity">
    <text evidence="1">Belongs to the 'phage' integrase family.</text>
</comment>
<dbReference type="GO" id="GO:0003677">
    <property type="term" value="F:DNA binding"/>
    <property type="evidence" value="ECO:0007669"/>
    <property type="project" value="UniProtKB-KW"/>
</dbReference>
<evidence type="ECO:0000313" key="7">
    <source>
        <dbReference type="Proteomes" id="UP000036277"/>
    </source>
</evidence>
<keyword evidence="3" id="KW-0238">DNA-binding</keyword>
<dbReference type="Gene3D" id="1.10.150.130">
    <property type="match status" value="1"/>
</dbReference>
<dbReference type="CDD" id="cd00801">
    <property type="entry name" value="INT_P4_C"/>
    <property type="match status" value="1"/>
</dbReference>
<dbReference type="Pfam" id="PF00589">
    <property type="entry name" value="Phage_integrase"/>
    <property type="match status" value="1"/>
</dbReference>
<evidence type="ECO:0000313" key="6">
    <source>
        <dbReference type="EMBL" id="KMJ43412.1"/>
    </source>
</evidence>
<dbReference type="InterPro" id="IPR011010">
    <property type="entry name" value="DNA_brk_join_enz"/>
</dbReference>
<evidence type="ECO:0000256" key="1">
    <source>
        <dbReference type="ARBA" id="ARBA00008857"/>
    </source>
</evidence>
<keyword evidence="7" id="KW-1185">Reference proteome</keyword>
<organism evidence="6 7">
    <name type="scientific">Xenorhabdus khoisanae</name>
    <dbReference type="NCBI Taxonomy" id="880157"/>
    <lineage>
        <taxon>Bacteria</taxon>
        <taxon>Pseudomonadati</taxon>
        <taxon>Pseudomonadota</taxon>
        <taxon>Gammaproteobacteria</taxon>
        <taxon>Enterobacterales</taxon>
        <taxon>Morganellaceae</taxon>
        <taxon>Xenorhabdus</taxon>
    </lineage>
</organism>
<evidence type="ECO:0000259" key="5">
    <source>
        <dbReference type="PROSITE" id="PS51898"/>
    </source>
</evidence>
<dbReference type="PANTHER" id="PTHR30629">
    <property type="entry name" value="PROPHAGE INTEGRASE"/>
    <property type="match status" value="1"/>
</dbReference>
<evidence type="ECO:0000256" key="3">
    <source>
        <dbReference type="ARBA" id="ARBA00023125"/>
    </source>
</evidence>
<dbReference type="STRING" id="880157.AB204_19860"/>
<dbReference type="PATRIC" id="fig|880157.4.peg.4284"/>
<dbReference type="PANTHER" id="PTHR30629:SF2">
    <property type="entry name" value="PROPHAGE INTEGRASE INTS-RELATED"/>
    <property type="match status" value="1"/>
</dbReference>
<dbReference type="EMBL" id="LFCV01000192">
    <property type="protein sequence ID" value="KMJ43412.1"/>
    <property type="molecule type" value="Genomic_DNA"/>
</dbReference>
<protein>
    <submittedName>
        <fullName evidence="6">Integrase</fullName>
    </submittedName>
</protein>
<accession>A0A0J5FN74</accession>
<dbReference type="InterPro" id="IPR010998">
    <property type="entry name" value="Integrase_recombinase_N"/>
</dbReference>
<keyword evidence="4" id="KW-0233">DNA recombination</keyword>
<keyword evidence="2" id="KW-0229">DNA integration</keyword>
<name>A0A0J5FN74_9GAMM</name>
<feature type="domain" description="Tyr recombinase" evidence="5">
    <location>
        <begin position="207"/>
        <end position="386"/>
    </location>
</feature>
<dbReference type="Pfam" id="PF13356">
    <property type="entry name" value="Arm-DNA-bind_3"/>
    <property type="match status" value="1"/>
</dbReference>
<dbReference type="GO" id="GO:0006310">
    <property type="term" value="P:DNA recombination"/>
    <property type="evidence" value="ECO:0007669"/>
    <property type="project" value="UniProtKB-KW"/>
</dbReference>
<evidence type="ECO:0000256" key="4">
    <source>
        <dbReference type="ARBA" id="ARBA00023172"/>
    </source>
</evidence>
<reference evidence="6 7" key="1">
    <citation type="submission" date="2015-06" db="EMBL/GenBank/DDBJ databases">
        <title>Draft Whole-Genome Sequence of the Entomopathogenic Bacterium Xenorhabdus khoisanae.</title>
        <authorList>
            <person name="Naidoo S."/>
            <person name="Featherston J."/>
            <person name="Gray V.M."/>
        </authorList>
    </citation>
    <scope>NUCLEOTIDE SEQUENCE [LARGE SCALE GENOMIC DNA]</scope>
    <source>
        <strain evidence="6 7">MCB</strain>
    </source>
</reference>
<dbReference type="PROSITE" id="PS51898">
    <property type="entry name" value="TYR_RECOMBINASE"/>
    <property type="match status" value="1"/>
</dbReference>
<dbReference type="InterPro" id="IPR038488">
    <property type="entry name" value="Integrase_DNA-bd_sf"/>
</dbReference>
<dbReference type="InterPro" id="IPR013762">
    <property type="entry name" value="Integrase-like_cat_sf"/>
</dbReference>